<evidence type="ECO:0000313" key="11">
    <source>
        <dbReference type="EMBL" id="KAK4301533.1"/>
    </source>
</evidence>
<feature type="domain" description="C2H2-type" evidence="10">
    <location>
        <begin position="52"/>
        <end position="79"/>
    </location>
</feature>
<feature type="domain" description="C2H2-type" evidence="10">
    <location>
        <begin position="80"/>
        <end position="107"/>
    </location>
</feature>
<evidence type="ECO:0000256" key="3">
    <source>
        <dbReference type="ARBA" id="ARBA00022771"/>
    </source>
</evidence>
<organism evidence="11 12">
    <name type="scientific">Petrolisthes manimaculis</name>
    <dbReference type="NCBI Taxonomy" id="1843537"/>
    <lineage>
        <taxon>Eukaryota</taxon>
        <taxon>Metazoa</taxon>
        <taxon>Ecdysozoa</taxon>
        <taxon>Arthropoda</taxon>
        <taxon>Crustacea</taxon>
        <taxon>Multicrustacea</taxon>
        <taxon>Malacostraca</taxon>
        <taxon>Eumalacostraca</taxon>
        <taxon>Eucarida</taxon>
        <taxon>Decapoda</taxon>
        <taxon>Pleocyemata</taxon>
        <taxon>Anomura</taxon>
        <taxon>Galatheoidea</taxon>
        <taxon>Porcellanidae</taxon>
        <taxon>Petrolisthes</taxon>
    </lineage>
</organism>
<dbReference type="InterPro" id="IPR036236">
    <property type="entry name" value="Znf_C2H2_sf"/>
</dbReference>
<dbReference type="FunFam" id="3.30.160.60:FF:001485">
    <property type="entry name" value="Krueppel-related zinc finger protein"/>
    <property type="match status" value="1"/>
</dbReference>
<dbReference type="Proteomes" id="UP001292094">
    <property type="component" value="Unassembled WGS sequence"/>
</dbReference>
<dbReference type="SMART" id="SM00355">
    <property type="entry name" value="ZnF_C2H2"/>
    <property type="match status" value="3"/>
</dbReference>
<keyword evidence="6" id="KW-0238">DNA-binding</keyword>
<evidence type="ECO:0000259" key="10">
    <source>
        <dbReference type="PROSITE" id="PS50157"/>
    </source>
</evidence>
<dbReference type="Pfam" id="PF13909">
    <property type="entry name" value="zf-H2C2_5"/>
    <property type="match status" value="2"/>
</dbReference>
<evidence type="ECO:0000256" key="4">
    <source>
        <dbReference type="ARBA" id="ARBA00022833"/>
    </source>
</evidence>
<keyword evidence="12" id="KW-1185">Reference proteome</keyword>
<dbReference type="EMBL" id="JAWZYT010002861">
    <property type="protein sequence ID" value="KAK4301533.1"/>
    <property type="molecule type" value="Genomic_DNA"/>
</dbReference>
<dbReference type="AlphaFoldDB" id="A0AAE1TWR1"/>
<keyword evidence="3 9" id="KW-0863">Zinc-finger</keyword>
<keyword evidence="8" id="KW-0539">Nucleus</keyword>
<evidence type="ECO:0000256" key="9">
    <source>
        <dbReference type="PROSITE-ProRule" id="PRU00042"/>
    </source>
</evidence>
<evidence type="ECO:0000256" key="5">
    <source>
        <dbReference type="ARBA" id="ARBA00023015"/>
    </source>
</evidence>
<evidence type="ECO:0000256" key="2">
    <source>
        <dbReference type="ARBA" id="ARBA00022737"/>
    </source>
</evidence>
<evidence type="ECO:0000256" key="8">
    <source>
        <dbReference type="ARBA" id="ARBA00023242"/>
    </source>
</evidence>
<dbReference type="FunFam" id="3.30.160.60:FF:000630">
    <property type="entry name" value="Zinc finger protein 180"/>
    <property type="match status" value="1"/>
</dbReference>
<name>A0AAE1TWR1_9EUCA</name>
<keyword evidence="5" id="KW-0805">Transcription regulation</keyword>
<dbReference type="GO" id="GO:0003677">
    <property type="term" value="F:DNA binding"/>
    <property type="evidence" value="ECO:0007669"/>
    <property type="project" value="UniProtKB-KW"/>
</dbReference>
<proteinExistence type="predicted"/>
<keyword evidence="1" id="KW-0479">Metal-binding</keyword>
<keyword evidence="2" id="KW-0677">Repeat</keyword>
<evidence type="ECO:0000256" key="7">
    <source>
        <dbReference type="ARBA" id="ARBA00023163"/>
    </source>
</evidence>
<evidence type="ECO:0000256" key="1">
    <source>
        <dbReference type="ARBA" id="ARBA00022723"/>
    </source>
</evidence>
<protein>
    <recommendedName>
        <fullName evidence="10">C2H2-type domain-containing protein</fullName>
    </recommendedName>
</protein>
<dbReference type="InterPro" id="IPR013087">
    <property type="entry name" value="Znf_C2H2_type"/>
</dbReference>
<keyword evidence="7" id="KW-0804">Transcription</keyword>
<dbReference type="SUPFAM" id="SSF57667">
    <property type="entry name" value="beta-beta-alpha zinc fingers"/>
    <property type="match status" value="2"/>
</dbReference>
<sequence>MWGWGVVRENSVCRVAEVRGQVSGARCSEWMDIRTTGPSWPSATNTVTGITHQCPYCSYTNTAISNLKRHISVHTGEKPFACPHCSYRCSRKGNLDTHIRTHTGEKPFICPHCSYRSSRMFSLKSHMAFHHPMLSRSSSHTLS</sequence>
<keyword evidence="4" id="KW-0862">Zinc</keyword>
<dbReference type="Gene3D" id="3.30.160.60">
    <property type="entry name" value="Classic Zinc Finger"/>
    <property type="match status" value="3"/>
</dbReference>
<gene>
    <name evidence="11" type="ORF">Pmani_026311</name>
</gene>
<dbReference type="PROSITE" id="PS00028">
    <property type="entry name" value="ZINC_FINGER_C2H2_1"/>
    <property type="match status" value="1"/>
</dbReference>
<dbReference type="PROSITE" id="PS50157">
    <property type="entry name" value="ZINC_FINGER_C2H2_2"/>
    <property type="match status" value="2"/>
</dbReference>
<reference evidence="11" key="1">
    <citation type="submission" date="2023-11" db="EMBL/GenBank/DDBJ databases">
        <title>Genome assemblies of two species of porcelain crab, Petrolisthes cinctipes and Petrolisthes manimaculis (Anomura: Porcellanidae).</title>
        <authorList>
            <person name="Angst P."/>
        </authorList>
    </citation>
    <scope>NUCLEOTIDE SEQUENCE</scope>
    <source>
        <strain evidence="11">PB745_02</strain>
        <tissue evidence="11">Gill</tissue>
    </source>
</reference>
<evidence type="ECO:0000256" key="6">
    <source>
        <dbReference type="ARBA" id="ARBA00023125"/>
    </source>
</evidence>
<dbReference type="GO" id="GO:0008270">
    <property type="term" value="F:zinc ion binding"/>
    <property type="evidence" value="ECO:0007669"/>
    <property type="project" value="UniProtKB-KW"/>
</dbReference>
<dbReference type="PANTHER" id="PTHR23235">
    <property type="entry name" value="KRUEPPEL-LIKE TRANSCRIPTION FACTOR"/>
    <property type="match status" value="1"/>
</dbReference>
<accession>A0AAE1TWR1</accession>
<evidence type="ECO:0000313" key="12">
    <source>
        <dbReference type="Proteomes" id="UP001292094"/>
    </source>
</evidence>
<comment type="caution">
    <text evidence="11">The sequence shown here is derived from an EMBL/GenBank/DDBJ whole genome shotgun (WGS) entry which is preliminary data.</text>
</comment>